<evidence type="ECO:0000313" key="1">
    <source>
        <dbReference type="EMBL" id="QHU19032.1"/>
    </source>
</evidence>
<dbReference type="AlphaFoldDB" id="A0A6C0KLX8"/>
<proteinExistence type="predicted"/>
<organism evidence="1">
    <name type="scientific">viral metagenome</name>
    <dbReference type="NCBI Taxonomy" id="1070528"/>
    <lineage>
        <taxon>unclassified sequences</taxon>
        <taxon>metagenomes</taxon>
        <taxon>organismal metagenomes</taxon>
    </lineage>
</organism>
<reference evidence="1" key="1">
    <citation type="journal article" date="2020" name="Nature">
        <title>Giant virus diversity and host interactions through global metagenomics.</title>
        <authorList>
            <person name="Schulz F."/>
            <person name="Roux S."/>
            <person name="Paez-Espino D."/>
            <person name="Jungbluth S."/>
            <person name="Walsh D.A."/>
            <person name="Denef V.J."/>
            <person name="McMahon K.D."/>
            <person name="Konstantinidis K.T."/>
            <person name="Eloe-Fadrosh E.A."/>
            <person name="Kyrpides N.C."/>
            <person name="Woyke T."/>
        </authorList>
    </citation>
    <scope>NUCLEOTIDE SEQUENCE</scope>
    <source>
        <strain evidence="1">GVMAG-S-3300013014-104</strain>
    </source>
</reference>
<name>A0A6C0KLX8_9ZZZZ</name>
<sequence>MILGRDRCCQIPIKKDVIGSQGHNGFYGAIGEFGNTGSTGNTGFQGATGLCYRGYNGPQGAKGFQGSTNGPQGLPGPNGFTNNNIRNSINCNFNFEIKDLASFHYSSNFINLTNFANSYLNNSVRLEPKKYIISFSIYESWSDPNNNFFIMLNNNKNNKNTTFMPEIFNLNSPCVLSSTNKFIAFSGNDIIDLTLQDDDEFYSIELFQSTVSDNRIILPRQKVKFNITFLPLS</sequence>
<evidence type="ECO:0008006" key="2">
    <source>
        <dbReference type="Google" id="ProtNLM"/>
    </source>
</evidence>
<accession>A0A6C0KLX8</accession>
<protein>
    <recommendedName>
        <fullName evidence="2">Collagen-like protein</fullName>
    </recommendedName>
</protein>
<dbReference type="EMBL" id="MN740943">
    <property type="protein sequence ID" value="QHU19032.1"/>
    <property type="molecule type" value="Genomic_DNA"/>
</dbReference>